<evidence type="ECO:0000256" key="3">
    <source>
        <dbReference type="ARBA" id="ARBA00037324"/>
    </source>
</evidence>
<reference evidence="7 8" key="1">
    <citation type="submission" date="2024-01" db="EMBL/GenBank/DDBJ databases">
        <title>The genomes of 5 underutilized Papilionoideae crops provide insights into root nodulation and disease resistanc.</title>
        <authorList>
            <person name="Jiang F."/>
        </authorList>
    </citation>
    <scope>NUCLEOTIDE SEQUENCE [LARGE SCALE GENOMIC DNA]</scope>
    <source>
        <strain evidence="7">LVBAO_FW01</strain>
        <tissue evidence="7">Leaves</tissue>
    </source>
</reference>
<feature type="compositionally biased region" description="Polar residues" evidence="5">
    <location>
        <begin position="77"/>
        <end position="87"/>
    </location>
</feature>
<evidence type="ECO:0000313" key="7">
    <source>
        <dbReference type="EMBL" id="KAK7322495.1"/>
    </source>
</evidence>
<dbReference type="SMART" id="SM00577">
    <property type="entry name" value="CPDc"/>
    <property type="match status" value="1"/>
</dbReference>
<feature type="domain" description="FCP1 homology" evidence="6">
    <location>
        <begin position="314"/>
        <end position="472"/>
    </location>
</feature>
<evidence type="ECO:0000259" key="6">
    <source>
        <dbReference type="PROSITE" id="PS50969"/>
    </source>
</evidence>
<dbReference type="PROSITE" id="PS50969">
    <property type="entry name" value="FCP1"/>
    <property type="match status" value="1"/>
</dbReference>
<evidence type="ECO:0000256" key="2">
    <source>
        <dbReference type="ARBA" id="ARBA00022912"/>
    </source>
</evidence>
<keyword evidence="8" id="KW-1185">Reference proteome</keyword>
<feature type="region of interest" description="Disordered" evidence="5">
    <location>
        <begin position="75"/>
        <end position="95"/>
    </location>
</feature>
<dbReference type="FunFam" id="3.40.50.1000:FF:000015">
    <property type="entry name" value="CTD small phosphatase-like protein 2"/>
    <property type="match status" value="1"/>
</dbReference>
<dbReference type="SUPFAM" id="SSF56784">
    <property type="entry name" value="HAD-like"/>
    <property type="match status" value="1"/>
</dbReference>
<dbReference type="GO" id="GO:0005634">
    <property type="term" value="C:nucleus"/>
    <property type="evidence" value="ECO:0007669"/>
    <property type="project" value="UniProtKB-ARBA"/>
</dbReference>
<dbReference type="InterPro" id="IPR011948">
    <property type="entry name" value="Dullard_phosphatase"/>
</dbReference>
<keyword evidence="1" id="KW-0378">Hydrolase</keyword>
<dbReference type="EMBL" id="JAYMYQ010000006">
    <property type="protein sequence ID" value="KAK7322495.1"/>
    <property type="molecule type" value="Genomic_DNA"/>
</dbReference>
<dbReference type="Gene3D" id="3.40.50.1000">
    <property type="entry name" value="HAD superfamily/HAD-like"/>
    <property type="match status" value="1"/>
</dbReference>
<dbReference type="Proteomes" id="UP001367508">
    <property type="component" value="Unassembled WGS sequence"/>
</dbReference>
<dbReference type="Pfam" id="PF03031">
    <property type="entry name" value="NIF"/>
    <property type="match status" value="1"/>
</dbReference>
<dbReference type="InterPro" id="IPR050365">
    <property type="entry name" value="TIM50"/>
</dbReference>
<name>A0AAN9KRC5_CANGL</name>
<sequence length="490" mass="55652">MTLGAAIQRVKNCQLLELTLDCPSEAQIQCQPLKMKTKPTTTGKNDQTYPHVSQKSNKISKISCSMVRITNEKENLPFSSQTSQNDFTKNEESSKDHDYEKALGHTCLPLNGCTDSIEERDSFAPSLSTGSNTMLSYFNRTNYAHCHQFDEVNREQITWAPQANDNNFTSFQMPDVLDSQAYELCRTGFPNDGISVFDDSRSYNTLPNLEFTGSNYINHVTEGVTLFPTMEDTVEAANYNYVGSCEEFLQLPDSSWFHLMCHQANPFTKELDVNFSQFDSNRVDYFDPETFVKGFLDLSDESNSLPALVSKETSQRKHVTLVLDLDETLVHSTLGQGDGADFTFPIFLDKEYPVYVRKRPFLQEFLEKVSKMFEIIIFTASKRVYAEKLLDILDPDNKFFSRRVYRDSCIVKDGTYTKDLTVLGIDLAKVVIVDNSPKVFRLQVNNGIPIESWFDDPSDSALISLLPFLEKLVDADDVRPIIAEKFGARN</sequence>
<dbReference type="PANTHER" id="PTHR12210">
    <property type="entry name" value="DULLARD PROTEIN PHOSPHATASE"/>
    <property type="match status" value="1"/>
</dbReference>
<protein>
    <recommendedName>
        <fullName evidence="6">FCP1 homology domain-containing protein</fullName>
    </recommendedName>
</protein>
<organism evidence="7 8">
    <name type="scientific">Canavalia gladiata</name>
    <name type="common">Sword bean</name>
    <name type="synonym">Dolichos gladiatus</name>
    <dbReference type="NCBI Taxonomy" id="3824"/>
    <lineage>
        <taxon>Eukaryota</taxon>
        <taxon>Viridiplantae</taxon>
        <taxon>Streptophyta</taxon>
        <taxon>Embryophyta</taxon>
        <taxon>Tracheophyta</taxon>
        <taxon>Spermatophyta</taxon>
        <taxon>Magnoliopsida</taxon>
        <taxon>eudicotyledons</taxon>
        <taxon>Gunneridae</taxon>
        <taxon>Pentapetalae</taxon>
        <taxon>rosids</taxon>
        <taxon>fabids</taxon>
        <taxon>Fabales</taxon>
        <taxon>Fabaceae</taxon>
        <taxon>Papilionoideae</taxon>
        <taxon>50 kb inversion clade</taxon>
        <taxon>NPAAA clade</taxon>
        <taxon>indigoferoid/millettioid clade</taxon>
        <taxon>Phaseoleae</taxon>
        <taxon>Canavalia</taxon>
    </lineage>
</organism>
<keyword evidence="2" id="KW-0904">Protein phosphatase</keyword>
<evidence type="ECO:0000256" key="4">
    <source>
        <dbReference type="ARBA" id="ARBA00038355"/>
    </source>
</evidence>
<dbReference type="InterPro" id="IPR023214">
    <property type="entry name" value="HAD_sf"/>
</dbReference>
<comment type="function">
    <text evidence="3">Probable phosphatase.</text>
</comment>
<evidence type="ECO:0000313" key="8">
    <source>
        <dbReference type="Proteomes" id="UP001367508"/>
    </source>
</evidence>
<accession>A0AAN9KRC5</accession>
<comment type="similarity">
    <text evidence="4">Belongs to the CTDSPL2 family.</text>
</comment>
<proteinExistence type="inferred from homology"/>
<evidence type="ECO:0000256" key="5">
    <source>
        <dbReference type="SAM" id="MobiDB-lite"/>
    </source>
</evidence>
<dbReference type="InterPro" id="IPR004274">
    <property type="entry name" value="FCP1_dom"/>
</dbReference>
<gene>
    <name evidence="7" type="ORF">VNO77_25876</name>
</gene>
<dbReference type="InterPro" id="IPR036412">
    <property type="entry name" value="HAD-like_sf"/>
</dbReference>
<dbReference type="NCBIfam" id="TIGR02251">
    <property type="entry name" value="HIF-SF_euk"/>
    <property type="match status" value="1"/>
</dbReference>
<dbReference type="AlphaFoldDB" id="A0AAN9KRC5"/>
<dbReference type="CDD" id="cd07521">
    <property type="entry name" value="HAD_FCP1-like"/>
    <property type="match status" value="1"/>
</dbReference>
<comment type="caution">
    <text evidence="7">The sequence shown here is derived from an EMBL/GenBank/DDBJ whole genome shotgun (WGS) entry which is preliminary data.</text>
</comment>
<evidence type="ECO:0000256" key="1">
    <source>
        <dbReference type="ARBA" id="ARBA00022801"/>
    </source>
</evidence>
<dbReference type="GO" id="GO:0004721">
    <property type="term" value="F:phosphoprotein phosphatase activity"/>
    <property type="evidence" value="ECO:0007669"/>
    <property type="project" value="UniProtKB-KW"/>
</dbReference>